<evidence type="ECO:0000256" key="5">
    <source>
        <dbReference type="SAM" id="MobiDB-lite"/>
    </source>
</evidence>
<evidence type="ECO:0000313" key="8">
    <source>
        <dbReference type="Proteomes" id="UP000313948"/>
    </source>
</evidence>
<feature type="region of interest" description="Disordered" evidence="5">
    <location>
        <begin position="418"/>
        <end position="460"/>
    </location>
</feature>
<dbReference type="InterPro" id="IPR036922">
    <property type="entry name" value="Rieske_2Fe-2S_sf"/>
</dbReference>
<evidence type="ECO:0000256" key="2">
    <source>
        <dbReference type="ARBA" id="ARBA00022723"/>
    </source>
</evidence>
<keyword evidence="2" id="KW-0479">Metal-binding</keyword>
<evidence type="ECO:0000256" key="3">
    <source>
        <dbReference type="ARBA" id="ARBA00023004"/>
    </source>
</evidence>
<dbReference type="SUPFAM" id="SSF50022">
    <property type="entry name" value="ISP domain"/>
    <property type="match status" value="1"/>
</dbReference>
<keyword evidence="4" id="KW-0411">Iron-sulfur</keyword>
<dbReference type="RefSeq" id="WP_139071706.1">
    <property type="nucleotide sequence ID" value="NZ_CP040899.1"/>
</dbReference>
<keyword evidence="1" id="KW-0001">2Fe-2S</keyword>
<dbReference type="Pfam" id="PF01266">
    <property type="entry name" value="DAO"/>
    <property type="match status" value="1"/>
</dbReference>
<keyword evidence="3" id="KW-0408">Iron</keyword>
<dbReference type="Proteomes" id="UP000313948">
    <property type="component" value="Chromosome"/>
</dbReference>
<keyword evidence="8" id="KW-1185">Reference proteome</keyword>
<name>A0ABX5VL92_9MICO</name>
<dbReference type="PROSITE" id="PS51296">
    <property type="entry name" value="RIESKE"/>
    <property type="match status" value="1"/>
</dbReference>
<evidence type="ECO:0000313" key="7">
    <source>
        <dbReference type="EMBL" id="QDB79242.1"/>
    </source>
</evidence>
<organism evidence="7 8">
    <name type="scientific">Georgenia wutianyii</name>
    <dbReference type="NCBI Taxonomy" id="2585135"/>
    <lineage>
        <taxon>Bacteria</taxon>
        <taxon>Bacillati</taxon>
        <taxon>Actinomycetota</taxon>
        <taxon>Actinomycetes</taxon>
        <taxon>Micrococcales</taxon>
        <taxon>Bogoriellaceae</taxon>
        <taxon>Georgenia</taxon>
    </lineage>
</organism>
<sequence length="529" mass="55404">MTSLWLGAGPGTVPDAERLAAEPVTGRYDVAVVGAGLTGLATAVLLARAGVRVVVLEARWIGAGTTGHSTAKVSLLQGTRLSAIGARHGEDMVRQYVTGNRVGQEWLLAESARWDVPVQRRAALTYAAGPHQLPAAEDEHAAALRAGLPVEWHEELSAPFPALAGTWLADQAQVDPVQLLAALARAAQDAGVVIRTGARVTELRGKDGAVATSRGTVHADRVVLATGTPFADRGAYFARLEPQRSYVLALEVDAPTDLPMSITAGTPTRSLRTAPHGDGEVVLVGGASHVVGRTESPRARVENLLSWGRRWFPDARLVARWSAQDYHPVDELPYVGPLVPRDTRVHVATGFAKWGMTNGVAAAHLLAAALVGETPEWCDAYRTWSRHEMSGLTEAVRLNAGAAARLAGGYVRAMTAPETGSAPTTADASAAEQADATPVQEGGSDADGTAAPEAPAEGTGCVVRHGLHPVAVSTVDGVTRAVSAVCPHLGGVLRWNDEEMSWDCPLHGSRFTADGELLEGPATRGLATR</sequence>
<evidence type="ECO:0000259" key="6">
    <source>
        <dbReference type="PROSITE" id="PS51296"/>
    </source>
</evidence>
<reference evidence="7 8" key="1">
    <citation type="submission" date="2019-05" db="EMBL/GenBank/DDBJ databases">
        <title>Georgenia *** sp. nov., and Georgenia *** sp. nov., isolated from the intestinal contents of plateau pika (Ochotona curzoniae) in the Qinghai-Tibet plateau of China.</title>
        <authorList>
            <person name="Tian Z."/>
        </authorList>
    </citation>
    <scope>NUCLEOTIDE SEQUENCE [LARGE SCALE GENOMIC DNA]</scope>
    <source>
        <strain evidence="7 8">Z294</strain>
    </source>
</reference>
<dbReference type="InterPro" id="IPR036188">
    <property type="entry name" value="FAD/NAD-bd_sf"/>
</dbReference>
<dbReference type="PANTHER" id="PTHR13847">
    <property type="entry name" value="SARCOSINE DEHYDROGENASE-RELATED"/>
    <property type="match status" value="1"/>
</dbReference>
<dbReference type="Gene3D" id="2.102.10.10">
    <property type="entry name" value="Rieske [2Fe-2S] iron-sulphur domain"/>
    <property type="match status" value="1"/>
</dbReference>
<dbReference type="PRINTS" id="PR00420">
    <property type="entry name" value="RNGMNOXGNASE"/>
</dbReference>
<dbReference type="PANTHER" id="PTHR13847:SF274">
    <property type="entry name" value="RIESKE 2FE-2S IRON-SULFUR PROTEIN YHFW-RELATED"/>
    <property type="match status" value="1"/>
</dbReference>
<gene>
    <name evidence="7" type="ORF">FE251_07555</name>
</gene>
<protein>
    <submittedName>
        <fullName evidence="7">FAD-dependent oxidoreductase</fullName>
    </submittedName>
</protein>
<dbReference type="InterPro" id="IPR017941">
    <property type="entry name" value="Rieske_2Fe-2S"/>
</dbReference>
<dbReference type="InterPro" id="IPR006076">
    <property type="entry name" value="FAD-dep_OxRdtase"/>
</dbReference>
<dbReference type="Gene3D" id="3.50.50.60">
    <property type="entry name" value="FAD/NAD(P)-binding domain"/>
    <property type="match status" value="1"/>
</dbReference>
<dbReference type="Gene3D" id="3.30.9.10">
    <property type="entry name" value="D-Amino Acid Oxidase, subunit A, domain 2"/>
    <property type="match status" value="1"/>
</dbReference>
<feature type="domain" description="Rieske" evidence="6">
    <location>
        <begin position="446"/>
        <end position="529"/>
    </location>
</feature>
<proteinExistence type="predicted"/>
<dbReference type="EMBL" id="CP040899">
    <property type="protein sequence ID" value="QDB79242.1"/>
    <property type="molecule type" value="Genomic_DNA"/>
</dbReference>
<evidence type="ECO:0000256" key="4">
    <source>
        <dbReference type="ARBA" id="ARBA00023014"/>
    </source>
</evidence>
<dbReference type="Pfam" id="PF00355">
    <property type="entry name" value="Rieske"/>
    <property type="match status" value="1"/>
</dbReference>
<evidence type="ECO:0000256" key="1">
    <source>
        <dbReference type="ARBA" id="ARBA00022714"/>
    </source>
</evidence>
<accession>A0ABX5VL92</accession>
<feature type="compositionally biased region" description="Low complexity" evidence="5">
    <location>
        <begin position="421"/>
        <end position="438"/>
    </location>
</feature>
<dbReference type="SUPFAM" id="SSF51905">
    <property type="entry name" value="FAD/NAD(P)-binding domain"/>
    <property type="match status" value="1"/>
</dbReference>